<name>A0ABP4AP01_9ACTN</name>
<keyword evidence="3" id="KW-1185">Reference proteome</keyword>
<accession>A0ABP4AP01</accession>
<dbReference type="Proteomes" id="UP001500542">
    <property type="component" value="Unassembled WGS sequence"/>
</dbReference>
<reference evidence="3" key="1">
    <citation type="journal article" date="2019" name="Int. J. Syst. Evol. Microbiol.">
        <title>The Global Catalogue of Microorganisms (GCM) 10K type strain sequencing project: providing services to taxonomists for standard genome sequencing and annotation.</title>
        <authorList>
            <consortium name="The Broad Institute Genomics Platform"/>
            <consortium name="The Broad Institute Genome Sequencing Center for Infectious Disease"/>
            <person name="Wu L."/>
            <person name="Ma J."/>
        </authorList>
    </citation>
    <scope>NUCLEOTIDE SEQUENCE [LARGE SCALE GENOMIC DNA]</scope>
    <source>
        <strain evidence="3">JCM 10977</strain>
    </source>
</reference>
<evidence type="ECO:0000313" key="3">
    <source>
        <dbReference type="Proteomes" id="UP001500542"/>
    </source>
</evidence>
<dbReference type="EMBL" id="BAAAHK010000006">
    <property type="protein sequence ID" value="GAA0938682.1"/>
    <property type="molecule type" value="Genomic_DNA"/>
</dbReference>
<gene>
    <name evidence="2" type="ORF">GCM10009554_27900</name>
</gene>
<evidence type="ECO:0000313" key="2">
    <source>
        <dbReference type="EMBL" id="GAA0938682.1"/>
    </source>
</evidence>
<protein>
    <submittedName>
        <fullName evidence="2">Uncharacterized protein</fullName>
    </submittedName>
</protein>
<comment type="caution">
    <text evidence="2">The sequence shown here is derived from an EMBL/GenBank/DDBJ whole genome shotgun (WGS) entry which is preliminary data.</text>
</comment>
<proteinExistence type="predicted"/>
<evidence type="ECO:0000256" key="1">
    <source>
        <dbReference type="SAM" id="MobiDB-lite"/>
    </source>
</evidence>
<sequence>MVTRLQFGLDDQYYAVRASLTGVQQQLTHGRRDRLGEHSADHDPEDARVTFPLHSRAAMRNTIDDHLSPTRRPVPQTTPHTAGRVLLRFPPCWPVKRRAARADDRSRVAEPVEA</sequence>
<feature type="region of interest" description="Disordered" evidence="1">
    <location>
        <begin position="63"/>
        <end position="83"/>
    </location>
</feature>
<feature type="region of interest" description="Disordered" evidence="1">
    <location>
        <begin position="27"/>
        <end position="46"/>
    </location>
</feature>
<organism evidence="2 3">
    <name type="scientific">Kribbella koreensis</name>
    <dbReference type="NCBI Taxonomy" id="57909"/>
    <lineage>
        <taxon>Bacteria</taxon>
        <taxon>Bacillati</taxon>
        <taxon>Actinomycetota</taxon>
        <taxon>Actinomycetes</taxon>
        <taxon>Propionibacteriales</taxon>
        <taxon>Kribbellaceae</taxon>
        <taxon>Kribbella</taxon>
    </lineage>
</organism>
<feature type="compositionally biased region" description="Basic and acidic residues" evidence="1">
    <location>
        <begin position="33"/>
        <end position="46"/>
    </location>
</feature>